<dbReference type="InterPro" id="IPR011489">
    <property type="entry name" value="EMI_domain"/>
</dbReference>
<evidence type="ECO:0000256" key="1">
    <source>
        <dbReference type="ARBA" id="ARBA00022729"/>
    </source>
</evidence>
<name>A0A3R7M2B3_PENVA</name>
<feature type="compositionally biased region" description="Basic residues" evidence="3">
    <location>
        <begin position="134"/>
        <end position="163"/>
    </location>
</feature>
<sequence>MMPRTQYKTVHQTRKDTVTKSIYRCCPGWDSQKTSNESTEGDGDEERVDGGETQAEDAGCSLQKAEGDRATSVTHEGHTYYLAEEKALRDASTTAASPEGLSPLQEPLPTLKSYHRLHEARKTTSRETGSSSTVRRHRSHHHQRSRRRHDGHERRHHTRHHKQSRDWAPRSSLDPIVRARTTYKYGNDSRHHRRTTHDPRNDVYDAYSYTIILTDRKDKAGRRTGGRDPDLRAQASRAEEVVTSVPGMSF</sequence>
<evidence type="ECO:0000313" key="5">
    <source>
        <dbReference type="EMBL" id="ROT69836.1"/>
    </source>
</evidence>
<evidence type="ECO:0000256" key="2">
    <source>
        <dbReference type="ARBA" id="ARBA00023157"/>
    </source>
</evidence>
<evidence type="ECO:0000259" key="4">
    <source>
        <dbReference type="PROSITE" id="PS51041"/>
    </source>
</evidence>
<feature type="region of interest" description="Disordered" evidence="3">
    <location>
        <begin position="119"/>
        <end position="175"/>
    </location>
</feature>
<organism evidence="5 6">
    <name type="scientific">Penaeus vannamei</name>
    <name type="common">Whiteleg shrimp</name>
    <name type="synonym">Litopenaeus vannamei</name>
    <dbReference type="NCBI Taxonomy" id="6689"/>
    <lineage>
        <taxon>Eukaryota</taxon>
        <taxon>Metazoa</taxon>
        <taxon>Ecdysozoa</taxon>
        <taxon>Arthropoda</taxon>
        <taxon>Crustacea</taxon>
        <taxon>Multicrustacea</taxon>
        <taxon>Malacostraca</taxon>
        <taxon>Eumalacostraca</taxon>
        <taxon>Eucarida</taxon>
        <taxon>Decapoda</taxon>
        <taxon>Dendrobranchiata</taxon>
        <taxon>Penaeoidea</taxon>
        <taxon>Penaeidae</taxon>
        <taxon>Penaeus</taxon>
    </lineage>
</organism>
<keyword evidence="6" id="KW-1185">Reference proteome</keyword>
<feature type="region of interest" description="Disordered" evidence="3">
    <location>
        <begin position="182"/>
        <end position="201"/>
    </location>
</feature>
<proteinExistence type="predicted"/>
<feature type="non-terminal residue" evidence="5">
    <location>
        <position position="250"/>
    </location>
</feature>
<dbReference type="OrthoDB" id="409374at2759"/>
<evidence type="ECO:0000313" key="6">
    <source>
        <dbReference type="Proteomes" id="UP000283509"/>
    </source>
</evidence>
<reference evidence="5 6" key="2">
    <citation type="submission" date="2019-01" db="EMBL/GenBank/DDBJ databases">
        <title>The decoding of complex shrimp genome reveals the adaptation for benthos swimmer, frequently molting mechanism and breeding impact on genome.</title>
        <authorList>
            <person name="Sun Y."/>
            <person name="Gao Y."/>
            <person name="Yu Y."/>
        </authorList>
    </citation>
    <scope>NUCLEOTIDE SEQUENCE [LARGE SCALE GENOMIC DNA]</scope>
    <source>
        <tissue evidence="5">Muscle</tissue>
    </source>
</reference>
<keyword evidence="2" id="KW-1015">Disulfide bond</keyword>
<reference evidence="5 6" key="1">
    <citation type="submission" date="2018-04" db="EMBL/GenBank/DDBJ databases">
        <authorList>
            <person name="Zhang X."/>
            <person name="Yuan J."/>
            <person name="Li F."/>
            <person name="Xiang J."/>
        </authorList>
    </citation>
    <scope>NUCLEOTIDE SEQUENCE [LARGE SCALE GENOMIC DNA]</scope>
    <source>
        <tissue evidence="5">Muscle</tissue>
    </source>
</reference>
<comment type="caution">
    <text evidence="5">The sequence shown here is derived from an EMBL/GenBank/DDBJ whole genome shotgun (WGS) entry which is preliminary data.</text>
</comment>
<dbReference type="AlphaFoldDB" id="A0A3R7M2B3"/>
<feature type="region of interest" description="Disordered" evidence="3">
    <location>
        <begin position="26"/>
        <end position="73"/>
    </location>
</feature>
<accession>A0A3R7M2B3</accession>
<evidence type="ECO:0000256" key="3">
    <source>
        <dbReference type="SAM" id="MobiDB-lite"/>
    </source>
</evidence>
<dbReference type="Pfam" id="PF07546">
    <property type="entry name" value="EMI"/>
    <property type="match status" value="1"/>
</dbReference>
<dbReference type="EMBL" id="QCYY01002514">
    <property type="protein sequence ID" value="ROT69836.1"/>
    <property type="molecule type" value="Genomic_DNA"/>
</dbReference>
<protein>
    <recommendedName>
        <fullName evidence="4">EMI domain-containing protein</fullName>
    </recommendedName>
</protein>
<dbReference type="Proteomes" id="UP000283509">
    <property type="component" value="Unassembled WGS sequence"/>
</dbReference>
<feature type="domain" description="EMI" evidence="4">
    <location>
        <begin position="1"/>
        <end position="33"/>
    </location>
</feature>
<feature type="region of interest" description="Disordered" evidence="3">
    <location>
        <begin position="216"/>
        <end position="250"/>
    </location>
</feature>
<keyword evidence="1" id="KW-0732">Signal</keyword>
<gene>
    <name evidence="5" type="ORF">C7M84_011940</name>
</gene>
<dbReference type="PROSITE" id="PS51041">
    <property type="entry name" value="EMI"/>
    <property type="match status" value="1"/>
</dbReference>